<reference evidence="1" key="1">
    <citation type="submission" date="2021-10" db="EMBL/GenBank/DDBJ databases">
        <title>Collection of gut derived symbiotic bacterial strains cultured from healthy donors.</title>
        <authorList>
            <person name="Lin H."/>
            <person name="Littmann E."/>
            <person name="Kohout C."/>
            <person name="Pamer E.G."/>
        </authorList>
    </citation>
    <scope>NUCLEOTIDE SEQUENCE</scope>
    <source>
        <strain evidence="1">DFI.4.35</strain>
    </source>
</reference>
<evidence type="ECO:0000313" key="2">
    <source>
        <dbReference type="Proteomes" id="UP001198010"/>
    </source>
</evidence>
<proteinExistence type="predicted"/>
<sequence length="70" mass="7917">LENAKLYQQSMQSIEELRLINSVSRQLNKSANLKETVDFLMKQISSSFDTQAIGFVMMENGKMDLLEGSS</sequence>
<gene>
    <name evidence="1" type="ORF">LJD63_10290</name>
</gene>
<dbReference type="RefSeq" id="WP_227283908.1">
    <property type="nucleotide sequence ID" value="NZ_JAJDLA010000175.1"/>
</dbReference>
<dbReference type="InterPro" id="IPR029016">
    <property type="entry name" value="GAF-like_dom_sf"/>
</dbReference>
<dbReference type="AlphaFoldDB" id="A0AB35HF34"/>
<dbReference type="Proteomes" id="UP001198010">
    <property type="component" value="Unassembled WGS sequence"/>
</dbReference>
<protein>
    <submittedName>
        <fullName evidence="1">Uncharacterized protein</fullName>
    </submittedName>
</protein>
<evidence type="ECO:0000313" key="1">
    <source>
        <dbReference type="EMBL" id="MCB8606638.1"/>
    </source>
</evidence>
<dbReference type="EMBL" id="JAJDLA010000175">
    <property type="protein sequence ID" value="MCB8606638.1"/>
    <property type="molecule type" value="Genomic_DNA"/>
</dbReference>
<organism evidence="1 2">
    <name type="scientific">Veillonella nakazawae</name>
    <dbReference type="NCBI Taxonomy" id="2682456"/>
    <lineage>
        <taxon>Bacteria</taxon>
        <taxon>Bacillati</taxon>
        <taxon>Bacillota</taxon>
        <taxon>Negativicutes</taxon>
        <taxon>Veillonellales</taxon>
        <taxon>Veillonellaceae</taxon>
        <taxon>Veillonella</taxon>
    </lineage>
</organism>
<feature type="non-terminal residue" evidence="1">
    <location>
        <position position="1"/>
    </location>
</feature>
<comment type="caution">
    <text evidence="1">The sequence shown here is derived from an EMBL/GenBank/DDBJ whole genome shotgun (WGS) entry which is preliminary data.</text>
</comment>
<accession>A0AB35HF34</accession>
<dbReference type="Gene3D" id="3.30.450.40">
    <property type="match status" value="1"/>
</dbReference>
<name>A0AB35HF34_9FIRM</name>
<dbReference type="SUPFAM" id="SSF55781">
    <property type="entry name" value="GAF domain-like"/>
    <property type="match status" value="1"/>
</dbReference>
<feature type="non-terminal residue" evidence="1">
    <location>
        <position position="70"/>
    </location>
</feature>